<dbReference type="Pfam" id="PF00588">
    <property type="entry name" value="SpoU_methylase"/>
    <property type="match status" value="1"/>
</dbReference>
<dbReference type="GO" id="GO:0002938">
    <property type="term" value="P:tRNA guanine ribose methylation"/>
    <property type="evidence" value="ECO:0007669"/>
    <property type="project" value="UniProtKB-UniRule"/>
</dbReference>
<accession>A0A2T5G495</accession>
<evidence type="ECO:0000256" key="1">
    <source>
        <dbReference type="ARBA" id="ARBA00022555"/>
    </source>
</evidence>
<dbReference type="GO" id="GO:0000049">
    <property type="term" value="F:tRNA binding"/>
    <property type="evidence" value="ECO:0007669"/>
    <property type="project" value="UniProtKB-UniRule"/>
</dbReference>
<comment type="caution">
    <text evidence="7">Lacks conserved residue(s) required for the propagation of feature annotation.</text>
</comment>
<feature type="binding site" evidence="7">
    <location>
        <position position="211"/>
    </location>
    <ligand>
        <name>S-adenosyl-L-methionine</name>
        <dbReference type="ChEBI" id="CHEBI:59789"/>
    </ligand>
</feature>
<feature type="binding site" evidence="7">
    <location>
        <position position="202"/>
    </location>
    <ligand>
        <name>S-adenosyl-L-methionine</name>
        <dbReference type="ChEBI" id="CHEBI:59789"/>
    </ligand>
</feature>
<sequence>MFCFRSFFPNAVVQDEARGGNSVSTPSIPERSGAFGPMSDDSLVREALQKGLLEPDDLRYVAEMTPERFRRLYTVAARRTRHVTVVLEAVDDGHNQAAVLRSADAFGVQDVHVLVGKAPFRPSEGVARGSERWLTIHRHPSPEAAFSALRAAGYVIAASALDPTAVPLEALDFARPTAFVFGNEKDGLSEAARALADVRFIVPMVGFVESLNVSVAAAITLYTATQKARALVGERFFLGRDERRALLGRWLRQANDRTRRLAALEKESAEAGGDGG</sequence>
<dbReference type="GO" id="GO:0141100">
    <property type="term" value="F:tRNA (guanine(18)-2'-O)-methyltransferase activity"/>
    <property type="evidence" value="ECO:0007669"/>
    <property type="project" value="UniProtKB-UniRule"/>
</dbReference>
<dbReference type="InterPro" id="IPR033671">
    <property type="entry name" value="TrmH"/>
</dbReference>
<feature type="domain" description="tRNA/rRNA methyltransferase SpoU type" evidence="9">
    <location>
        <begin position="83"/>
        <end position="222"/>
    </location>
</feature>
<comment type="similarity">
    <text evidence="7">Belongs to the class IV-like SAM-binding methyltransferase superfamily. RNA methyltransferase TrmH family.</text>
</comment>
<evidence type="ECO:0000256" key="5">
    <source>
        <dbReference type="ARBA" id="ARBA00022694"/>
    </source>
</evidence>
<evidence type="ECO:0000256" key="6">
    <source>
        <dbReference type="ARBA" id="ARBA00022884"/>
    </source>
</evidence>
<keyword evidence="1 7" id="KW-0820">tRNA-binding</keyword>
<dbReference type="SUPFAM" id="SSF75217">
    <property type="entry name" value="alpha/beta knot"/>
    <property type="match status" value="1"/>
</dbReference>
<feature type="region of interest" description="Disordered" evidence="8">
    <location>
        <begin position="17"/>
        <end position="36"/>
    </location>
</feature>
<protein>
    <recommendedName>
        <fullName evidence="7">tRNA (guanosine(18)-2'-O)-methyltransferase</fullName>
        <ecNumber evidence="7">2.1.1.34</ecNumber>
    </recommendedName>
    <alternativeName>
        <fullName evidence="7">tRNA [Gm18] methyltransferase</fullName>
    </alternativeName>
</protein>
<evidence type="ECO:0000256" key="8">
    <source>
        <dbReference type="SAM" id="MobiDB-lite"/>
    </source>
</evidence>
<gene>
    <name evidence="7" type="primary">trmH</name>
    <name evidence="10" type="ORF">HSCHL_1699</name>
</gene>
<organism evidence="10 11">
    <name type="scientific">Hydrogenibacillus schlegelii</name>
    <name type="common">Bacillus schlegelii</name>
    <dbReference type="NCBI Taxonomy" id="1484"/>
    <lineage>
        <taxon>Bacteria</taxon>
        <taxon>Bacillati</taxon>
        <taxon>Bacillota</taxon>
        <taxon>Bacilli</taxon>
        <taxon>Bacillales</taxon>
        <taxon>Bacillales Family X. Incertae Sedis</taxon>
        <taxon>Hydrogenibacillus</taxon>
    </lineage>
</organism>
<dbReference type="InterPro" id="IPR029026">
    <property type="entry name" value="tRNA_m1G_MTases_N"/>
</dbReference>
<evidence type="ECO:0000256" key="7">
    <source>
        <dbReference type="HAMAP-Rule" id="MF_02060"/>
    </source>
</evidence>
<dbReference type="HAMAP" id="MF_02060">
    <property type="entry name" value="tRNA_methyltr_TrmH"/>
    <property type="match status" value="1"/>
</dbReference>
<reference evidence="10 11" key="1">
    <citation type="submission" date="2017-08" db="EMBL/GenBank/DDBJ databases">
        <title>Burning lignite coal seam in the remote Altai Mountains harbors a hydrogen-driven thermophilic microbial community.</title>
        <authorList>
            <person name="Kadnikov V.V."/>
            <person name="Mardanov A.V."/>
            <person name="Ivasenko D."/>
            <person name="Beletsky A.V."/>
            <person name="Karnachuk O.V."/>
            <person name="Ravin N.V."/>
        </authorList>
    </citation>
    <scope>NUCLEOTIDE SEQUENCE [LARGE SCALE GENOMIC DNA]</scope>
    <source>
        <strain evidence="10">AL33</strain>
    </source>
</reference>
<keyword evidence="5 7" id="KW-0819">tRNA processing</keyword>
<dbReference type="AlphaFoldDB" id="A0A2T5G495"/>
<evidence type="ECO:0000256" key="4">
    <source>
        <dbReference type="ARBA" id="ARBA00022691"/>
    </source>
</evidence>
<proteinExistence type="inferred from homology"/>
<feature type="binding site" evidence="7">
    <location>
        <position position="159"/>
    </location>
    <ligand>
        <name>S-adenosyl-L-methionine</name>
        <dbReference type="ChEBI" id="CHEBI:59789"/>
    </ligand>
</feature>
<dbReference type="InterPro" id="IPR029028">
    <property type="entry name" value="Alpha/beta_knot_MTases"/>
</dbReference>
<keyword evidence="6 7" id="KW-0694">RNA-binding</keyword>
<dbReference type="PANTHER" id="PTHR43453:SF1">
    <property type="entry name" value="TRNA_RRNA METHYLTRANSFERASE SPOU TYPE DOMAIN-CONTAINING PROTEIN"/>
    <property type="match status" value="1"/>
</dbReference>
<name>A0A2T5G495_HYDSH</name>
<evidence type="ECO:0000313" key="11">
    <source>
        <dbReference type="Proteomes" id="UP000244180"/>
    </source>
</evidence>
<dbReference type="CDD" id="cd18092">
    <property type="entry name" value="SpoU-like_TrmH"/>
    <property type="match status" value="1"/>
</dbReference>
<evidence type="ECO:0000256" key="2">
    <source>
        <dbReference type="ARBA" id="ARBA00022603"/>
    </source>
</evidence>
<evidence type="ECO:0000256" key="3">
    <source>
        <dbReference type="ARBA" id="ARBA00022679"/>
    </source>
</evidence>
<dbReference type="InterPro" id="IPR001537">
    <property type="entry name" value="SpoU_MeTrfase"/>
</dbReference>
<keyword evidence="4 7" id="KW-0949">S-adenosyl-L-methionine</keyword>
<dbReference type="EC" id="2.1.1.34" evidence="7"/>
<dbReference type="Proteomes" id="UP000244180">
    <property type="component" value="Unassembled WGS sequence"/>
</dbReference>
<dbReference type="PANTHER" id="PTHR43453">
    <property type="entry name" value="RRNA METHYLASE-LIKE"/>
    <property type="match status" value="1"/>
</dbReference>
<dbReference type="Gene3D" id="3.40.1280.10">
    <property type="match status" value="1"/>
</dbReference>
<dbReference type="EMBL" id="PEBV01000056">
    <property type="protein sequence ID" value="PTQ51016.1"/>
    <property type="molecule type" value="Genomic_DNA"/>
</dbReference>
<evidence type="ECO:0000313" key="10">
    <source>
        <dbReference type="EMBL" id="PTQ51016.1"/>
    </source>
</evidence>
<comment type="catalytic activity">
    <reaction evidence="7">
        <text>guanosine(18) in tRNA + S-adenosyl-L-methionine = 2'-O-methylguanosine(18) in tRNA + S-adenosyl-L-homocysteine + H(+)</text>
        <dbReference type="Rhea" id="RHEA:20077"/>
        <dbReference type="Rhea" id="RHEA-COMP:10190"/>
        <dbReference type="Rhea" id="RHEA-COMP:10192"/>
        <dbReference type="ChEBI" id="CHEBI:15378"/>
        <dbReference type="ChEBI" id="CHEBI:57856"/>
        <dbReference type="ChEBI" id="CHEBI:59789"/>
        <dbReference type="ChEBI" id="CHEBI:74269"/>
        <dbReference type="ChEBI" id="CHEBI:74445"/>
        <dbReference type="EC" id="2.1.1.34"/>
    </reaction>
</comment>
<keyword evidence="2 7" id="KW-0489">Methyltransferase</keyword>
<evidence type="ECO:0000259" key="9">
    <source>
        <dbReference type="Pfam" id="PF00588"/>
    </source>
</evidence>
<comment type="caution">
    <text evidence="10">The sequence shown here is derived from an EMBL/GenBank/DDBJ whole genome shotgun (WGS) entry which is preliminary data.</text>
</comment>
<comment type="function">
    <text evidence="7">Catalyzes the 2'-O methylation of guanosine at position 18 in tRNA.</text>
</comment>
<keyword evidence="3 7" id="KW-0808">Transferase</keyword>